<name>A0A3S0V2C4_9VIBR</name>
<organism evidence="1 2">
    <name type="scientific">Vibrio aquaticus</name>
    <dbReference type="NCBI Taxonomy" id="2496559"/>
    <lineage>
        <taxon>Bacteria</taxon>
        <taxon>Pseudomonadati</taxon>
        <taxon>Pseudomonadota</taxon>
        <taxon>Gammaproteobacteria</taxon>
        <taxon>Vibrionales</taxon>
        <taxon>Vibrionaceae</taxon>
        <taxon>Vibrio</taxon>
    </lineage>
</organism>
<dbReference type="Pfam" id="PF12614">
    <property type="entry name" value="RRF_GI"/>
    <property type="match status" value="1"/>
</dbReference>
<keyword evidence="2" id="KW-1185">Reference proteome</keyword>
<gene>
    <name evidence="1" type="ORF">EJ063_12300</name>
</gene>
<evidence type="ECO:0000313" key="1">
    <source>
        <dbReference type="EMBL" id="RTZ15237.1"/>
    </source>
</evidence>
<comment type="caution">
    <text evidence="1">The sequence shown here is derived from an EMBL/GenBank/DDBJ whole genome shotgun (WGS) entry which is preliminary data.</text>
</comment>
<evidence type="ECO:0008006" key="3">
    <source>
        <dbReference type="Google" id="ProtNLM"/>
    </source>
</evidence>
<proteinExistence type="predicted"/>
<dbReference type="EMBL" id="RXZH01000005">
    <property type="protein sequence ID" value="RTZ15237.1"/>
    <property type="molecule type" value="Genomic_DNA"/>
</dbReference>
<protein>
    <recommendedName>
        <fullName evidence="3">Ribosome recycling factor</fullName>
    </recommendedName>
</protein>
<dbReference type="AlphaFoldDB" id="A0A3S0V2C4"/>
<dbReference type="RefSeq" id="WP_126574578.1">
    <property type="nucleotide sequence ID" value="NZ_RXZH01000005.1"/>
</dbReference>
<accession>A0A3S0V2C4</accession>
<dbReference type="OrthoDB" id="6199326at2"/>
<dbReference type="Proteomes" id="UP000268973">
    <property type="component" value="Unassembled WGS sequence"/>
</dbReference>
<sequence length="115" mass="13031">MLVIRLNSFVHRVPDKALIIQQANESGCQLKRIRRSRNWQLSGEEAQLKALITLLMDEAHQWVVKEIDKALPKPEICLASLIEKTPSVTVNQLVTQTGCTMSEARQAIDLYEGFD</sequence>
<reference evidence="1 2" key="1">
    <citation type="submission" date="2018-12" db="EMBL/GenBank/DDBJ databases">
        <title>Vibrio sp. isolated from China Sea.</title>
        <authorList>
            <person name="Li Y."/>
        </authorList>
    </citation>
    <scope>NUCLEOTIDE SEQUENCE [LARGE SCALE GENOMIC DNA]</scope>
    <source>
        <strain evidence="1 2">BEI207</strain>
    </source>
</reference>
<dbReference type="InterPro" id="IPR022253">
    <property type="entry name" value="Ribosome_recyc_fac_bac"/>
</dbReference>
<evidence type="ECO:0000313" key="2">
    <source>
        <dbReference type="Proteomes" id="UP000268973"/>
    </source>
</evidence>